<evidence type="ECO:0000313" key="8">
    <source>
        <dbReference type="Proteomes" id="UP001459277"/>
    </source>
</evidence>
<evidence type="ECO:0000313" key="7">
    <source>
        <dbReference type="EMBL" id="KAL0012132.1"/>
    </source>
</evidence>
<dbReference type="Gene3D" id="1.20.1110.10">
    <property type="entry name" value="Calcium-transporting ATPase, transmembrane domain"/>
    <property type="match status" value="2"/>
</dbReference>
<feature type="transmembrane region" description="Helical" evidence="4">
    <location>
        <begin position="669"/>
        <end position="686"/>
    </location>
</feature>
<feature type="transmembrane region" description="Helical" evidence="4">
    <location>
        <begin position="201"/>
        <end position="221"/>
    </location>
</feature>
<dbReference type="InterPro" id="IPR023298">
    <property type="entry name" value="ATPase_P-typ_TM_dom_sf"/>
</dbReference>
<feature type="transmembrane region" description="Helical" evidence="4">
    <location>
        <begin position="356"/>
        <end position="375"/>
    </location>
</feature>
<keyword evidence="4" id="KW-0472">Membrane</keyword>
<organism evidence="7 8">
    <name type="scientific">Lithocarpus litseifolius</name>
    <dbReference type="NCBI Taxonomy" id="425828"/>
    <lineage>
        <taxon>Eukaryota</taxon>
        <taxon>Viridiplantae</taxon>
        <taxon>Streptophyta</taxon>
        <taxon>Embryophyta</taxon>
        <taxon>Tracheophyta</taxon>
        <taxon>Spermatophyta</taxon>
        <taxon>Magnoliopsida</taxon>
        <taxon>eudicotyledons</taxon>
        <taxon>Gunneridae</taxon>
        <taxon>Pentapetalae</taxon>
        <taxon>rosids</taxon>
        <taxon>fabids</taxon>
        <taxon>Fagales</taxon>
        <taxon>Fagaceae</taxon>
        <taxon>Lithocarpus</taxon>
    </lineage>
</organism>
<dbReference type="SUPFAM" id="SSF56784">
    <property type="entry name" value="HAD-like"/>
    <property type="match status" value="1"/>
</dbReference>
<dbReference type="Proteomes" id="UP001459277">
    <property type="component" value="Unassembled WGS sequence"/>
</dbReference>
<dbReference type="SUPFAM" id="SSF81653">
    <property type="entry name" value="Calcium ATPase, transduction domain A"/>
    <property type="match status" value="1"/>
</dbReference>
<evidence type="ECO:0000256" key="2">
    <source>
        <dbReference type="ARBA" id="ARBA00022837"/>
    </source>
</evidence>
<feature type="transmembrane region" description="Helical" evidence="4">
    <location>
        <begin position="419"/>
        <end position="441"/>
    </location>
</feature>
<dbReference type="InterPro" id="IPR006068">
    <property type="entry name" value="ATPase_P-typ_cation-transptr_C"/>
</dbReference>
<comment type="caution">
    <text evidence="7">The sequence shown here is derived from an EMBL/GenBank/DDBJ whole genome shotgun (WGS) entry which is preliminary data.</text>
</comment>
<dbReference type="InterPro" id="IPR036412">
    <property type="entry name" value="HAD-like_sf"/>
</dbReference>
<dbReference type="GO" id="GO:0005886">
    <property type="term" value="C:plasma membrane"/>
    <property type="evidence" value="ECO:0007669"/>
    <property type="project" value="TreeGrafter"/>
</dbReference>
<accession>A0AAW2DNG4</accession>
<keyword evidence="3" id="KW-0460">Magnesium</keyword>
<name>A0AAW2DNG4_9ROSI</name>
<feature type="transmembrane region" description="Helical" evidence="4">
    <location>
        <begin position="642"/>
        <end position="663"/>
    </location>
</feature>
<dbReference type="Pfam" id="PF00689">
    <property type="entry name" value="Cation_ATPase_C"/>
    <property type="match status" value="1"/>
</dbReference>
<feature type="transmembrane region" description="Helical" evidence="4">
    <location>
        <begin position="779"/>
        <end position="803"/>
    </location>
</feature>
<proteinExistence type="predicted"/>
<keyword evidence="4" id="KW-0812">Transmembrane</keyword>
<dbReference type="SUPFAM" id="SSF81665">
    <property type="entry name" value="Calcium ATPase, transmembrane domain M"/>
    <property type="match status" value="1"/>
</dbReference>
<dbReference type="GO" id="GO:0046872">
    <property type="term" value="F:metal ion binding"/>
    <property type="evidence" value="ECO:0007669"/>
    <property type="project" value="UniProtKB-KW"/>
</dbReference>
<keyword evidence="8" id="KW-1185">Reference proteome</keyword>
<dbReference type="PANTHER" id="PTHR24093">
    <property type="entry name" value="CATION TRANSPORTING ATPASE"/>
    <property type="match status" value="1"/>
</dbReference>
<keyword evidence="4" id="KW-1133">Transmembrane helix</keyword>
<dbReference type="PANTHER" id="PTHR24093:SF470">
    <property type="entry name" value="CALCIUM-TRANSPORTING ATPASE 12, PLASMA MEMBRANE-TYPE-LIKE"/>
    <property type="match status" value="1"/>
</dbReference>
<evidence type="ECO:0000256" key="1">
    <source>
        <dbReference type="ARBA" id="ARBA00022723"/>
    </source>
</evidence>
<dbReference type="InterPro" id="IPR059000">
    <property type="entry name" value="ATPase_P-type_domA"/>
</dbReference>
<evidence type="ECO:0000256" key="4">
    <source>
        <dbReference type="SAM" id="Phobius"/>
    </source>
</evidence>
<dbReference type="GO" id="GO:0005388">
    <property type="term" value="F:P-type calcium transporter activity"/>
    <property type="evidence" value="ECO:0007669"/>
    <property type="project" value="TreeGrafter"/>
</dbReference>
<sequence>MLTSSGLDLESQLLKPRNPPRERWRRAVFLSLHERNLIHRADDKGSLAFLRSLSSCTSYYSAFTSFEDDTKEADIVQILTESPQSVNLDVENDNRIRDEKVQLQQANIAKIVKEKDLDSIHKFGGIQGIAEALGTDLQTGIIPADVRSRCIACTPSTTQTSALGFLQFLPKSCNNYTILLLFVCAVLSLGFGVKAEGLRTGWYEGVIIILVIIILVVLDSLRNQRRLKHSQRMSGKHKPFELQRMMVDVIRGGCLHKEIIGKVLIGDLVRLERDHIVPADGLFIGESLKLDDESTINEENPFLFYGAKVIDGKGCMLVASVGMNTRLGDLMQQVTHVPEKTPLPAQIDKVNKGTQIFGLSISILILGVLFLRFMLLKEDIKSSLPDLKEKPKAIKEIMDAIEKIVMKPNGKISTLTTSLATLLVGVIEGIPFVITLAISYWNKKMMSEDSEQAFAQEPFACLTMSSVTSICIDTTSWCVPTLNVVPVGREIRALKNAGFNITLVSEDNVSVLETIAHECGLPCSNAMVLKGEEFRKFRNEERMNKVDQIILIGSSIPSDQLTLVQCLKNKGHIVAMLGVKTNAIPALKEADVGITMRNCSTEMARASSGIIIGDGNLSFLVTISRYGRCTFENIQKYIQLELTMIIAGLLITFITAMFCGYSPFTSFQLLWANFVVSLLGGIGLLTEPPTEDLMEKLPLKQTKPLITKAMRRNIVSQALYQVTISVAFQFKGQTIPGISNEVSKTIIFNSFVLCQAFNQVNARELEKKNVFKSIHRNPFFWVSVGVVLILQVAFIEIAHIILGNARLNWVQWFSCLLPGVVSWAFDWVAKCTAELWNCLTRLLGSHLRTINTPPDSTSNLELPLTHP</sequence>
<keyword evidence="2" id="KW-0106">Calcium</keyword>
<dbReference type="EMBL" id="JAZDWU010000002">
    <property type="protein sequence ID" value="KAL0012132.1"/>
    <property type="molecule type" value="Genomic_DNA"/>
</dbReference>
<dbReference type="PRINTS" id="PR00119">
    <property type="entry name" value="CATATPASE"/>
</dbReference>
<reference evidence="7 8" key="1">
    <citation type="submission" date="2024-01" db="EMBL/GenBank/DDBJ databases">
        <title>A telomere-to-telomere, gap-free genome of sweet tea (Lithocarpus litseifolius).</title>
        <authorList>
            <person name="Zhou J."/>
        </authorList>
    </citation>
    <scope>NUCLEOTIDE SEQUENCE [LARGE SCALE GENOMIC DNA]</scope>
    <source>
        <strain evidence="7">Zhou-2022a</strain>
        <tissue evidence="7">Leaf</tissue>
    </source>
</reference>
<dbReference type="AlphaFoldDB" id="A0AAW2DNG4"/>
<feature type="domain" description="Cation-transporting P-type ATPase C-terminal" evidence="6">
    <location>
        <begin position="662"/>
        <end position="830"/>
    </location>
</feature>
<dbReference type="InterPro" id="IPR008250">
    <property type="entry name" value="ATPase_P-typ_transduc_dom_A_sf"/>
</dbReference>
<evidence type="ECO:0000256" key="3">
    <source>
        <dbReference type="ARBA" id="ARBA00022842"/>
    </source>
</evidence>
<protein>
    <recommendedName>
        <fullName evidence="9">Cation-transporting P-type ATPase C-terminal domain-containing protein</fullName>
    </recommendedName>
</protein>
<evidence type="ECO:0000259" key="5">
    <source>
        <dbReference type="Pfam" id="PF00122"/>
    </source>
</evidence>
<gene>
    <name evidence="7" type="ORF">SO802_007240</name>
</gene>
<feature type="transmembrane region" description="Helical" evidence="4">
    <location>
        <begin position="176"/>
        <end position="195"/>
    </location>
</feature>
<evidence type="ECO:0008006" key="9">
    <source>
        <dbReference type="Google" id="ProtNLM"/>
    </source>
</evidence>
<keyword evidence="1" id="KW-0479">Metal-binding</keyword>
<feature type="domain" description="P-type ATPase A" evidence="5">
    <location>
        <begin position="242"/>
        <end position="334"/>
    </location>
</feature>
<dbReference type="Pfam" id="PF00122">
    <property type="entry name" value="E1-E2_ATPase"/>
    <property type="match status" value="1"/>
</dbReference>
<evidence type="ECO:0000259" key="6">
    <source>
        <dbReference type="Pfam" id="PF00689"/>
    </source>
</evidence>